<gene>
    <name evidence="2" type="ORF">SVUK_LOCUS13588</name>
</gene>
<reference evidence="2 3" key="1">
    <citation type="submission" date="2018-11" db="EMBL/GenBank/DDBJ databases">
        <authorList>
            <consortium name="Pathogen Informatics"/>
        </authorList>
    </citation>
    <scope>NUCLEOTIDE SEQUENCE [LARGE SCALE GENOMIC DNA]</scope>
</reference>
<feature type="compositionally biased region" description="Basic and acidic residues" evidence="1">
    <location>
        <begin position="32"/>
        <end position="43"/>
    </location>
</feature>
<evidence type="ECO:0000313" key="3">
    <source>
        <dbReference type="Proteomes" id="UP000270094"/>
    </source>
</evidence>
<dbReference type="Proteomes" id="UP000270094">
    <property type="component" value="Unassembled WGS sequence"/>
</dbReference>
<feature type="region of interest" description="Disordered" evidence="1">
    <location>
        <begin position="67"/>
        <end position="90"/>
    </location>
</feature>
<dbReference type="AlphaFoldDB" id="A0A3P7IZF6"/>
<feature type="region of interest" description="Disordered" evidence="1">
    <location>
        <begin position="1"/>
        <end position="43"/>
    </location>
</feature>
<sequence length="90" mass="10426">MLNEHVAQHLTTMSVAEPVSTNTSHSFRRPSRNPERKSWCQEEKKPYSKQHCIDIEWDRLSDWEVTGRETKKAGANATEADRKISDNDID</sequence>
<accession>A0A3P7IZF6</accession>
<keyword evidence="3" id="KW-1185">Reference proteome</keyword>
<protein>
    <submittedName>
        <fullName evidence="2">Uncharacterized protein</fullName>
    </submittedName>
</protein>
<feature type="compositionally biased region" description="Basic and acidic residues" evidence="1">
    <location>
        <begin position="79"/>
        <end position="90"/>
    </location>
</feature>
<proteinExistence type="predicted"/>
<feature type="compositionally biased region" description="Polar residues" evidence="1">
    <location>
        <begin position="9"/>
        <end position="25"/>
    </location>
</feature>
<evidence type="ECO:0000256" key="1">
    <source>
        <dbReference type="SAM" id="MobiDB-lite"/>
    </source>
</evidence>
<evidence type="ECO:0000313" key="2">
    <source>
        <dbReference type="EMBL" id="VDM78590.1"/>
    </source>
</evidence>
<dbReference type="EMBL" id="UYYB01102405">
    <property type="protein sequence ID" value="VDM78590.1"/>
    <property type="molecule type" value="Genomic_DNA"/>
</dbReference>
<organism evidence="2 3">
    <name type="scientific">Strongylus vulgaris</name>
    <name type="common">Blood worm</name>
    <dbReference type="NCBI Taxonomy" id="40348"/>
    <lineage>
        <taxon>Eukaryota</taxon>
        <taxon>Metazoa</taxon>
        <taxon>Ecdysozoa</taxon>
        <taxon>Nematoda</taxon>
        <taxon>Chromadorea</taxon>
        <taxon>Rhabditida</taxon>
        <taxon>Rhabditina</taxon>
        <taxon>Rhabditomorpha</taxon>
        <taxon>Strongyloidea</taxon>
        <taxon>Strongylidae</taxon>
        <taxon>Strongylus</taxon>
    </lineage>
</organism>
<name>A0A3P7IZF6_STRVU</name>